<gene>
    <name evidence="2" type="ORF">g.27384</name>
</gene>
<feature type="non-terminal residue" evidence="2">
    <location>
        <position position="1"/>
    </location>
</feature>
<proteinExistence type="predicted"/>
<feature type="region of interest" description="Disordered" evidence="1">
    <location>
        <begin position="79"/>
        <end position="113"/>
    </location>
</feature>
<feature type="compositionally biased region" description="Basic and acidic residues" evidence="1">
    <location>
        <begin position="86"/>
        <end position="95"/>
    </location>
</feature>
<dbReference type="AlphaFoldDB" id="A0A1B6L3B0"/>
<dbReference type="GO" id="GO:0005829">
    <property type="term" value="C:cytosol"/>
    <property type="evidence" value="ECO:0007669"/>
    <property type="project" value="TreeGrafter"/>
</dbReference>
<accession>A0A1B6L3B0</accession>
<feature type="compositionally biased region" description="Polar residues" evidence="1">
    <location>
        <begin position="100"/>
        <end position="113"/>
    </location>
</feature>
<dbReference type="PANTHER" id="PTHR13008">
    <property type="entry name" value="MAP-KINASE ACTIVATING DEATH DOMAIN PROTEIN MADD /DENN/AEX-3 C.ELEGANS"/>
    <property type="match status" value="1"/>
</dbReference>
<feature type="compositionally biased region" description="Polar residues" evidence="1">
    <location>
        <begin position="203"/>
        <end position="217"/>
    </location>
</feature>
<dbReference type="InterPro" id="IPR039980">
    <property type="entry name" value="MADD"/>
</dbReference>
<dbReference type="PANTHER" id="PTHR13008:SF7">
    <property type="entry name" value="MAP KINASE-ACTIVATING DEATH DOMAIN PROTEIN"/>
    <property type="match status" value="1"/>
</dbReference>
<dbReference type="GO" id="GO:0005085">
    <property type="term" value="F:guanyl-nucleotide exchange factor activity"/>
    <property type="evidence" value="ECO:0007669"/>
    <property type="project" value="TreeGrafter"/>
</dbReference>
<feature type="non-terminal residue" evidence="2">
    <location>
        <position position="230"/>
    </location>
</feature>
<feature type="region of interest" description="Disordered" evidence="1">
    <location>
        <begin position="141"/>
        <end position="221"/>
    </location>
</feature>
<reference evidence="2" key="1">
    <citation type="submission" date="2015-11" db="EMBL/GenBank/DDBJ databases">
        <title>De novo transcriptome assembly of four potential Pierce s Disease insect vectors from Arizona vineyards.</title>
        <authorList>
            <person name="Tassone E.E."/>
        </authorList>
    </citation>
    <scope>NUCLEOTIDE SEQUENCE</scope>
</reference>
<dbReference type="GO" id="GO:0042981">
    <property type="term" value="P:regulation of apoptotic process"/>
    <property type="evidence" value="ECO:0007669"/>
    <property type="project" value="TreeGrafter"/>
</dbReference>
<name>A0A1B6L3B0_9HEMI</name>
<evidence type="ECO:0000313" key="2">
    <source>
        <dbReference type="EMBL" id="JAT18121.1"/>
    </source>
</evidence>
<dbReference type="EMBL" id="GEBQ01021856">
    <property type="protein sequence ID" value="JAT18121.1"/>
    <property type="molecule type" value="Transcribed_RNA"/>
</dbReference>
<organism evidence="2">
    <name type="scientific">Graphocephala atropunctata</name>
    <dbReference type="NCBI Taxonomy" id="36148"/>
    <lineage>
        <taxon>Eukaryota</taxon>
        <taxon>Metazoa</taxon>
        <taxon>Ecdysozoa</taxon>
        <taxon>Arthropoda</taxon>
        <taxon>Hexapoda</taxon>
        <taxon>Insecta</taxon>
        <taxon>Pterygota</taxon>
        <taxon>Neoptera</taxon>
        <taxon>Paraneoptera</taxon>
        <taxon>Hemiptera</taxon>
        <taxon>Auchenorrhyncha</taxon>
        <taxon>Membracoidea</taxon>
        <taxon>Cicadellidae</taxon>
        <taxon>Cicadellinae</taxon>
        <taxon>Cicadellini</taxon>
        <taxon>Graphocephala</taxon>
    </lineage>
</organism>
<dbReference type="GO" id="GO:0032483">
    <property type="term" value="P:regulation of Rab protein signal transduction"/>
    <property type="evidence" value="ECO:0007669"/>
    <property type="project" value="TreeGrafter"/>
</dbReference>
<sequence length="230" mass="25032">LVRETRQGSQEGLLAHMDKGYDKLTLTAKKAAGEAQKTAIEASKTAAGVSKNTFEDLTYVGKSTLGDLTKSAKEVASKKGLLKALGDSRERRDSSVSDSGQIPQTSLVQSDLSRTTSRDFFSNISSDLNGIAAQTTSIFSDLFGNKSPRPTREPLPQQTVTPPKPKEKAQPFGPFPKGRKGIVERSPLIRHTTARGRQDDLQRQQSNERSTTNTDNQAFLKDVVNQVLEG</sequence>
<protein>
    <submittedName>
        <fullName evidence="2">Uncharacterized protein</fullName>
    </submittedName>
</protein>
<evidence type="ECO:0000256" key="1">
    <source>
        <dbReference type="SAM" id="MobiDB-lite"/>
    </source>
</evidence>